<dbReference type="InterPro" id="IPR019052">
    <property type="entry name" value="DUF2383"/>
</dbReference>
<comment type="caution">
    <text evidence="2">The sequence shown here is derived from an EMBL/GenBank/DDBJ whole genome shotgun (WGS) entry which is preliminary data.</text>
</comment>
<sequence>MSYSENYNKQLHRLYKILQASHKGYLEAKNHTESSELKDLFEKYAIDRELLTQQMRDKIAHYGGNADLDHDDAVGLLHRGWLSLKTSLTANTAQNILESCRNADQVALDAYDDALQGEILNDFELKTFLMEQRLNINENYTELDRRYFSLFKKNPSL</sequence>
<dbReference type="Pfam" id="PF09537">
    <property type="entry name" value="DUF2383"/>
    <property type="match status" value="1"/>
</dbReference>
<evidence type="ECO:0000313" key="2">
    <source>
        <dbReference type="EMBL" id="EOR96392.1"/>
    </source>
</evidence>
<dbReference type="Gene3D" id="1.20.1260.10">
    <property type="match status" value="1"/>
</dbReference>
<reference evidence="2 3" key="1">
    <citation type="journal article" date="2013" name="Genome Announc.">
        <title>Draft Genome Sequence of Arcticibacter svalbardensis Strain MN12-7T, a Member of the Family Sphingobacteriaceae Isolated from an Arctic Soil Sample.</title>
        <authorList>
            <person name="Shivaji S."/>
            <person name="Ara S."/>
            <person name="Prasad S."/>
            <person name="Manasa B.P."/>
            <person name="Begum Z."/>
            <person name="Singh A."/>
            <person name="Kumar Pinnaka A."/>
        </authorList>
    </citation>
    <scope>NUCLEOTIDE SEQUENCE [LARGE SCALE GENOMIC DNA]</scope>
    <source>
        <strain evidence="2 3">MN12-7</strain>
    </source>
</reference>
<dbReference type="EMBL" id="AQPN01000015">
    <property type="protein sequence ID" value="EOR96392.1"/>
    <property type="molecule type" value="Genomic_DNA"/>
</dbReference>
<dbReference type="STRING" id="1150600.ADIARSV_0434"/>
<dbReference type="InterPro" id="IPR011971">
    <property type="entry name" value="CHP02284"/>
</dbReference>
<dbReference type="InterPro" id="IPR012347">
    <property type="entry name" value="Ferritin-like"/>
</dbReference>
<feature type="domain" description="DUF2383" evidence="1">
    <location>
        <begin position="9"/>
        <end position="116"/>
    </location>
</feature>
<dbReference type="AlphaFoldDB" id="R9GX46"/>
<evidence type="ECO:0000313" key="3">
    <source>
        <dbReference type="Proteomes" id="UP000014174"/>
    </source>
</evidence>
<gene>
    <name evidence="2" type="ORF">ADIARSV_0434</name>
</gene>
<dbReference type="NCBIfam" id="TIGR02284">
    <property type="entry name" value="PA2169 family four-helix-bundle protein"/>
    <property type="match status" value="1"/>
</dbReference>
<name>R9GX46_9SPHI</name>
<protein>
    <recommendedName>
        <fullName evidence="1">DUF2383 domain-containing protein</fullName>
    </recommendedName>
</protein>
<proteinExistence type="predicted"/>
<keyword evidence="3" id="KW-1185">Reference proteome</keyword>
<organism evidence="2 3">
    <name type="scientific">Arcticibacter svalbardensis MN12-7</name>
    <dbReference type="NCBI Taxonomy" id="1150600"/>
    <lineage>
        <taxon>Bacteria</taxon>
        <taxon>Pseudomonadati</taxon>
        <taxon>Bacteroidota</taxon>
        <taxon>Sphingobacteriia</taxon>
        <taxon>Sphingobacteriales</taxon>
        <taxon>Sphingobacteriaceae</taxon>
        <taxon>Arcticibacter</taxon>
    </lineage>
</organism>
<dbReference type="RefSeq" id="WP_016193684.1">
    <property type="nucleotide sequence ID" value="NZ_AQPN01000015.1"/>
</dbReference>
<dbReference type="OrthoDB" id="282393at2"/>
<dbReference type="Proteomes" id="UP000014174">
    <property type="component" value="Unassembled WGS sequence"/>
</dbReference>
<evidence type="ECO:0000259" key="1">
    <source>
        <dbReference type="Pfam" id="PF09537"/>
    </source>
</evidence>
<accession>R9GX46</accession>